<dbReference type="PANTHER" id="PTHR11782:SF127">
    <property type="entry name" value="NTPASE, ISOFORM F"/>
    <property type="match status" value="1"/>
</dbReference>
<dbReference type="AlphaFoldDB" id="A0A183G3F9"/>
<protein>
    <submittedName>
        <fullName evidence="5">Apyrase</fullName>
    </submittedName>
</protein>
<reference evidence="3 4" key="1">
    <citation type="submission" date="2018-11" db="EMBL/GenBank/DDBJ databases">
        <authorList>
            <consortium name="Pathogen Informatics"/>
        </authorList>
    </citation>
    <scope>NUCLEOTIDE SEQUENCE [LARGE SCALE GENOMIC DNA]</scope>
</reference>
<dbReference type="InterPro" id="IPR000407">
    <property type="entry name" value="GDA1_CD39_NTPase"/>
</dbReference>
<evidence type="ECO:0000313" key="4">
    <source>
        <dbReference type="Proteomes" id="UP000050761"/>
    </source>
</evidence>
<organism evidence="4 5">
    <name type="scientific">Heligmosomoides polygyrus</name>
    <name type="common">Parasitic roundworm</name>
    <dbReference type="NCBI Taxonomy" id="6339"/>
    <lineage>
        <taxon>Eukaryota</taxon>
        <taxon>Metazoa</taxon>
        <taxon>Ecdysozoa</taxon>
        <taxon>Nematoda</taxon>
        <taxon>Chromadorea</taxon>
        <taxon>Rhabditida</taxon>
        <taxon>Rhabditina</taxon>
        <taxon>Rhabditomorpha</taxon>
        <taxon>Strongyloidea</taxon>
        <taxon>Heligmosomidae</taxon>
        <taxon>Heligmosomoides</taxon>
    </lineage>
</organism>
<evidence type="ECO:0000313" key="5">
    <source>
        <dbReference type="WBParaSite" id="HPBE_0001593701-mRNA-1"/>
    </source>
</evidence>
<accession>A0A3P8BGU6</accession>
<dbReference type="OrthoDB" id="5861790at2759"/>
<dbReference type="WBParaSite" id="HPBE_0001593701-mRNA-1">
    <property type="protein sequence ID" value="HPBE_0001593701-mRNA-1"/>
    <property type="gene ID" value="HPBE_0001593701"/>
</dbReference>
<dbReference type="PANTHER" id="PTHR11782">
    <property type="entry name" value="ADENOSINE/GUANOSINE DIPHOSPHATASE"/>
    <property type="match status" value="1"/>
</dbReference>
<name>A0A183G3F9_HELPZ</name>
<keyword evidence="2" id="KW-0378">Hydrolase</keyword>
<dbReference type="EMBL" id="UZAH01029124">
    <property type="protein sequence ID" value="VDP04384.1"/>
    <property type="molecule type" value="Genomic_DNA"/>
</dbReference>
<evidence type="ECO:0000256" key="1">
    <source>
        <dbReference type="ARBA" id="ARBA00009283"/>
    </source>
</evidence>
<reference evidence="5" key="2">
    <citation type="submission" date="2019-09" db="UniProtKB">
        <authorList>
            <consortium name="WormBaseParasite"/>
        </authorList>
    </citation>
    <scope>IDENTIFICATION</scope>
</reference>
<dbReference type="GO" id="GO:0016787">
    <property type="term" value="F:hydrolase activity"/>
    <property type="evidence" value="ECO:0007669"/>
    <property type="project" value="UniProtKB-KW"/>
</dbReference>
<accession>A0A183G3F9</accession>
<proteinExistence type="inferred from homology"/>
<comment type="similarity">
    <text evidence="1">Belongs to the GDA1/CD39 NTPase family.</text>
</comment>
<dbReference type="Proteomes" id="UP000050761">
    <property type="component" value="Unassembled WGS sequence"/>
</dbReference>
<evidence type="ECO:0000313" key="3">
    <source>
        <dbReference type="EMBL" id="VDP04384.1"/>
    </source>
</evidence>
<sequence length="164" mass="17796">MEIGPGSLSFAYFLDEFAGIALFFCSTEFDGVNDVPCRFFAIVFDAGSTGTRLHLYRYVHNTDHNGIPFKVEEEVFREVSPGLSSFSNDPAAAAASLRSLLQTAQTTVPLSMWAKTPITLKATAGLRLLPGDLADDILDAVSSFLFSNNCQHELAASMLFFAQG</sequence>
<dbReference type="Gene3D" id="3.30.420.40">
    <property type="match status" value="1"/>
</dbReference>
<dbReference type="Pfam" id="PF01150">
    <property type="entry name" value="GDA1_CD39"/>
    <property type="match status" value="1"/>
</dbReference>
<evidence type="ECO:0000256" key="2">
    <source>
        <dbReference type="ARBA" id="ARBA00022801"/>
    </source>
</evidence>
<gene>
    <name evidence="3" type="ORF">HPBE_LOCUS15936</name>
</gene>
<keyword evidence="4" id="KW-1185">Reference proteome</keyword>